<keyword evidence="2" id="KW-1185">Reference proteome</keyword>
<accession>A0A9P0ZQZ2</accession>
<feature type="non-terminal residue" evidence="1">
    <location>
        <position position="124"/>
    </location>
</feature>
<dbReference type="AlphaFoldDB" id="A0A9P0ZQZ2"/>
<dbReference type="EMBL" id="CAMAPE010000057">
    <property type="protein sequence ID" value="CAH9111776.1"/>
    <property type="molecule type" value="Genomic_DNA"/>
</dbReference>
<sequence>MPSALVKSTVAYKEAESSKSEVSQWVSEFADMSASSNENLDQSSERWNAEFFNDAEMHTSPGNLNSGVSADETSGIQSEFSDKHLESEVNDVPQKLHPVRTQRNIIFKGLQHCPRKLKRLWLCT</sequence>
<dbReference type="OrthoDB" id="1913204at2759"/>
<gene>
    <name evidence="1" type="ORF">CEURO_LOCUS19381</name>
</gene>
<comment type="caution">
    <text evidence="1">The sequence shown here is derived from an EMBL/GenBank/DDBJ whole genome shotgun (WGS) entry which is preliminary data.</text>
</comment>
<reference evidence="1" key="1">
    <citation type="submission" date="2022-07" db="EMBL/GenBank/DDBJ databases">
        <authorList>
            <person name="Macas J."/>
            <person name="Novak P."/>
            <person name="Neumann P."/>
        </authorList>
    </citation>
    <scope>NUCLEOTIDE SEQUENCE</scope>
</reference>
<protein>
    <submittedName>
        <fullName evidence="1">Uncharacterized protein</fullName>
    </submittedName>
</protein>
<name>A0A9P0ZQZ2_CUSEU</name>
<evidence type="ECO:0000313" key="2">
    <source>
        <dbReference type="Proteomes" id="UP001152484"/>
    </source>
</evidence>
<proteinExistence type="predicted"/>
<evidence type="ECO:0000313" key="1">
    <source>
        <dbReference type="EMBL" id="CAH9111776.1"/>
    </source>
</evidence>
<organism evidence="1 2">
    <name type="scientific">Cuscuta europaea</name>
    <name type="common">European dodder</name>
    <dbReference type="NCBI Taxonomy" id="41803"/>
    <lineage>
        <taxon>Eukaryota</taxon>
        <taxon>Viridiplantae</taxon>
        <taxon>Streptophyta</taxon>
        <taxon>Embryophyta</taxon>
        <taxon>Tracheophyta</taxon>
        <taxon>Spermatophyta</taxon>
        <taxon>Magnoliopsida</taxon>
        <taxon>eudicotyledons</taxon>
        <taxon>Gunneridae</taxon>
        <taxon>Pentapetalae</taxon>
        <taxon>asterids</taxon>
        <taxon>lamiids</taxon>
        <taxon>Solanales</taxon>
        <taxon>Convolvulaceae</taxon>
        <taxon>Cuscuteae</taxon>
        <taxon>Cuscuta</taxon>
        <taxon>Cuscuta subgen. Cuscuta</taxon>
    </lineage>
</organism>
<dbReference type="Proteomes" id="UP001152484">
    <property type="component" value="Unassembled WGS sequence"/>
</dbReference>